<reference evidence="9 10" key="1">
    <citation type="journal article" date="2020" name="Microorganisms">
        <title>Simultaneous Genome Sequencing of Prosthecochloris ethylica and Desulfuromonas acetoxidans within a Syntrophic Mixture Reveals Unique Pili and Protein Interactions.</title>
        <authorList>
            <person name="Kyndt J.A."/>
            <person name="Van Beeumen J.J."/>
            <person name="Meyer T.E."/>
        </authorList>
    </citation>
    <scope>NUCLEOTIDE SEQUENCE [LARGE SCALE GENOMIC DNA]</scope>
    <source>
        <strain evidence="9 10">N3</strain>
    </source>
</reference>
<accession>A0ABR9XSG8</accession>
<evidence type="ECO:0000256" key="6">
    <source>
        <dbReference type="ARBA" id="ARBA00034078"/>
    </source>
</evidence>
<dbReference type="EMBL" id="JADGII010000007">
    <property type="protein sequence ID" value="MBF0636716.1"/>
    <property type="molecule type" value="Genomic_DNA"/>
</dbReference>
<dbReference type="Proteomes" id="UP000619838">
    <property type="component" value="Unassembled WGS sequence"/>
</dbReference>
<dbReference type="InterPro" id="IPR001041">
    <property type="entry name" value="2Fe-2S_ferredoxin-type"/>
</dbReference>
<evidence type="ECO:0000256" key="3">
    <source>
        <dbReference type="ARBA" id="ARBA00022723"/>
    </source>
</evidence>
<dbReference type="InterPro" id="IPR001055">
    <property type="entry name" value="Adrenodoxin-like"/>
</dbReference>
<evidence type="ECO:0000256" key="1">
    <source>
        <dbReference type="ARBA" id="ARBA00010914"/>
    </source>
</evidence>
<comment type="cofactor">
    <cofactor evidence="6">
        <name>[2Fe-2S] cluster</name>
        <dbReference type="ChEBI" id="CHEBI:190135"/>
    </cofactor>
</comment>
<feature type="compositionally biased region" description="Basic and acidic residues" evidence="7">
    <location>
        <begin position="201"/>
        <end position="215"/>
    </location>
</feature>
<evidence type="ECO:0000259" key="8">
    <source>
        <dbReference type="PROSITE" id="PS51085"/>
    </source>
</evidence>
<evidence type="ECO:0000313" key="10">
    <source>
        <dbReference type="Proteomes" id="UP000619838"/>
    </source>
</evidence>
<gene>
    <name evidence="9" type="ORF">INT08_05930</name>
</gene>
<feature type="domain" description="2Fe-2S ferredoxin-type" evidence="8">
    <location>
        <begin position="1"/>
        <end position="93"/>
    </location>
</feature>
<name>A0ABR9XSG8_9CHLB</name>
<sequence>MNIYINNRTYEAATGERLIDIARKNHTHIGYFCGGNGICQTCYVKVIKGMDLLSPITERENALLSDNLIADGIRVACLTTLDKPGTVELLTTVEEVKRMVEQRPQDIVGYQARMGWEALVKIPDTIAMQARRFAEGKFNPLELVTDVIKAAGDAVALTVRTLQYGWGPQDHATTFTREYVGEKGKHETKAETATCPAHSRKLPEELKIPEKAPVN</sequence>
<dbReference type="Gene3D" id="3.10.20.30">
    <property type="match status" value="1"/>
</dbReference>
<keyword evidence="10" id="KW-1185">Reference proteome</keyword>
<dbReference type="CDD" id="cd00207">
    <property type="entry name" value="fer2"/>
    <property type="match status" value="1"/>
</dbReference>
<dbReference type="PROSITE" id="PS51085">
    <property type="entry name" value="2FE2S_FER_2"/>
    <property type="match status" value="1"/>
</dbReference>
<protein>
    <submittedName>
        <fullName evidence="9">(2Fe-2S)-binding protein</fullName>
    </submittedName>
</protein>
<comment type="caution">
    <text evidence="9">The sequence shown here is derived from an EMBL/GenBank/DDBJ whole genome shotgun (WGS) entry which is preliminary data.</text>
</comment>
<comment type="similarity">
    <text evidence="1">Belongs to the adrenodoxin/putidaredoxin family.</text>
</comment>
<evidence type="ECO:0000256" key="5">
    <source>
        <dbReference type="ARBA" id="ARBA00023014"/>
    </source>
</evidence>
<keyword evidence="4" id="KW-0408">Iron</keyword>
<evidence type="ECO:0000256" key="4">
    <source>
        <dbReference type="ARBA" id="ARBA00023004"/>
    </source>
</evidence>
<evidence type="ECO:0000313" key="9">
    <source>
        <dbReference type="EMBL" id="MBF0636716.1"/>
    </source>
</evidence>
<dbReference type="RefSeq" id="WP_175187827.1">
    <property type="nucleotide sequence ID" value="NZ_JABVZQ010000023.1"/>
</dbReference>
<dbReference type="InterPro" id="IPR036010">
    <property type="entry name" value="2Fe-2S_ferredoxin-like_sf"/>
</dbReference>
<dbReference type="PANTHER" id="PTHR23426">
    <property type="entry name" value="FERREDOXIN/ADRENODOXIN"/>
    <property type="match status" value="1"/>
</dbReference>
<dbReference type="PANTHER" id="PTHR23426:SF65">
    <property type="entry name" value="FERREDOXIN-2, MITOCHONDRIAL"/>
    <property type="match status" value="1"/>
</dbReference>
<dbReference type="InterPro" id="IPR012675">
    <property type="entry name" value="Beta-grasp_dom_sf"/>
</dbReference>
<feature type="region of interest" description="Disordered" evidence="7">
    <location>
        <begin position="183"/>
        <end position="215"/>
    </location>
</feature>
<evidence type="ECO:0000256" key="2">
    <source>
        <dbReference type="ARBA" id="ARBA00022714"/>
    </source>
</evidence>
<dbReference type="Pfam" id="PF00111">
    <property type="entry name" value="Fer2"/>
    <property type="match status" value="1"/>
</dbReference>
<dbReference type="SUPFAM" id="SSF54292">
    <property type="entry name" value="2Fe-2S ferredoxin-like"/>
    <property type="match status" value="1"/>
</dbReference>
<keyword evidence="2" id="KW-0001">2Fe-2S</keyword>
<organism evidence="9 10">
    <name type="scientific">Prosthecochloris ethylica</name>
    <dbReference type="NCBI Taxonomy" id="2743976"/>
    <lineage>
        <taxon>Bacteria</taxon>
        <taxon>Pseudomonadati</taxon>
        <taxon>Chlorobiota</taxon>
        <taxon>Chlorobiia</taxon>
        <taxon>Chlorobiales</taxon>
        <taxon>Chlorobiaceae</taxon>
        <taxon>Prosthecochloris</taxon>
    </lineage>
</organism>
<keyword evidence="5" id="KW-0411">Iron-sulfur</keyword>
<evidence type="ECO:0000256" key="7">
    <source>
        <dbReference type="SAM" id="MobiDB-lite"/>
    </source>
</evidence>
<proteinExistence type="inferred from homology"/>
<keyword evidence="3" id="KW-0479">Metal-binding</keyword>